<evidence type="ECO:0000256" key="5">
    <source>
        <dbReference type="ARBA" id="ARBA00023004"/>
    </source>
</evidence>
<dbReference type="InterPro" id="IPR001128">
    <property type="entry name" value="Cyt_P450"/>
</dbReference>
<keyword evidence="6" id="KW-0812">Transmembrane</keyword>
<dbReference type="GO" id="GO:0008395">
    <property type="term" value="F:steroid hydroxylase activity"/>
    <property type="evidence" value="ECO:0007669"/>
    <property type="project" value="TreeGrafter"/>
</dbReference>
<dbReference type="GO" id="GO:0005506">
    <property type="term" value="F:iron ion binding"/>
    <property type="evidence" value="ECO:0007669"/>
    <property type="project" value="InterPro"/>
</dbReference>
<dbReference type="EMBL" id="CAJVCH010235095">
    <property type="protein sequence ID" value="CAG7732637.1"/>
    <property type="molecule type" value="Genomic_DNA"/>
</dbReference>
<accession>A0A8J2KAQ2</accession>
<keyword evidence="5" id="KW-0408">Iron</keyword>
<keyword evidence="4" id="KW-0560">Oxidoreductase</keyword>
<organism evidence="7 8">
    <name type="scientific">Allacma fusca</name>
    <dbReference type="NCBI Taxonomy" id="39272"/>
    <lineage>
        <taxon>Eukaryota</taxon>
        <taxon>Metazoa</taxon>
        <taxon>Ecdysozoa</taxon>
        <taxon>Arthropoda</taxon>
        <taxon>Hexapoda</taxon>
        <taxon>Collembola</taxon>
        <taxon>Symphypleona</taxon>
        <taxon>Sminthuridae</taxon>
        <taxon>Allacma</taxon>
    </lineage>
</organism>
<comment type="similarity">
    <text evidence="1">Belongs to the cytochrome P450 family.</text>
</comment>
<evidence type="ECO:0000313" key="7">
    <source>
        <dbReference type="EMBL" id="CAG7732637.1"/>
    </source>
</evidence>
<proteinExistence type="inferred from homology"/>
<evidence type="ECO:0000256" key="3">
    <source>
        <dbReference type="ARBA" id="ARBA00022723"/>
    </source>
</evidence>
<dbReference type="OrthoDB" id="2789670at2759"/>
<dbReference type="GO" id="GO:0016705">
    <property type="term" value="F:oxidoreductase activity, acting on paired donors, with incorporation or reduction of molecular oxygen"/>
    <property type="evidence" value="ECO:0007669"/>
    <property type="project" value="InterPro"/>
</dbReference>
<sequence length="232" mass="26613">MLLEVVLIFLSTAILLVIYFRWNYGTLEKLGIPVVETHFLLGSQSDFHKIIGHERDYEWFETHGEIYGVYNGRQPEIHIVDPEIVRQILITDFSKFVNRSFDLGTKASSVLCEIMDFIKDDKWRTVRATLSPMFTTAKLKRLNMDMIGATDNILNLLMNDVASAPNKILQDYNIYGDLFAIVLDATARCTLNIKIQNPRSPDNDFAKAVLELTPQKSFFMATVLNIFPELEE</sequence>
<keyword evidence="8" id="KW-1185">Reference proteome</keyword>
<comment type="caution">
    <text evidence="7">The sequence shown here is derived from an EMBL/GenBank/DDBJ whole genome shotgun (WGS) entry which is preliminary data.</text>
</comment>
<feature type="transmembrane region" description="Helical" evidence="6">
    <location>
        <begin position="6"/>
        <end position="22"/>
    </location>
</feature>
<evidence type="ECO:0000256" key="6">
    <source>
        <dbReference type="SAM" id="Phobius"/>
    </source>
</evidence>
<evidence type="ECO:0000256" key="2">
    <source>
        <dbReference type="ARBA" id="ARBA00022617"/>
    </source>
</evidence>
<evidence type="ECO:0000256" key="1">
    <source>
        <dbReference type="ARBA" id="ARBA00010617"/>
    </source>
</evidence>
<evidence type="ECO:0000313" key="8">
    <source>
        <dbReference type="Proteomes" id="UP000708208"/>
    </source>
</evidence>
<keyword evidence="6" id="KW-0472">Membrane</keyword>
<dbReference type="AlphaFoldDB" id="A0A8J2KAQ2"/>
<dbReference type="PANTHER" id="PTHR24302">
    <property type="entry name" value="CYTOCHROME P450 FAMILY 3"/>
    <property type="match status" value="1"/>
</dbReference>
<dbReference type="Pfam" id="PF00067">
    <property type="entry name" value="p450"/>
    <property type="match status" value="1"/>
</dbReference>
<evidence type="ECO:0008006" key="9">
    <source>
        <dbReference type="Google" id="ProtNLM"/>
    </source>
</evidence>
<name>A0A8J2KAQ2_9HEXA</name>
<dbReference type="InterPro" id="IPR050705">
    <property type="entry name" value="Cytochrome_P450_3A"/>
</dbReference>
<keyword evidence="3" id="KW-0479">Metal-binding</keyword>
<dbReference type="GO" id="GO:0020037">
    <property type="term" value="F:heme binding"/>
    <property type="evidence" value="ECO:0007669"/>
    <property type="project" value="InterPro"/>
</dbReference>
<evidence type="ECO:0000256" key="4">
    <source>
        <dbReference type="ARBA" id="ARBA00023002"/>
    </source>
</evidence>
<reference evidence="7" key="1">
    <citation type="submission" date="2021-06" db="EMBL/GenBank/DDBJ databases">
        <authorList>
            <person name="Hodson N. C."/>
            <person name="Mongue J. A."/>
            <person name="Jaron S. K."/>
        </authorList>
    </citation>
    <scope>NUCLEOTIDE SEQUENCE</scope>
</reference>
<dbReference type="Proteomes" id="UP000708208">
    <property type="component" value="Unassembled WGS sequence"/>
</dbReference>
<keyword evidence="2" id="KW-0349">Heme</keyword>
<gene>
    <name evidence="7" type="ORF">AFUS01_LOCUS21137</name>
</gene>
<protein>
    <recommendedName>
        <fullName evidence="9">Cytochrome P450</fullName>
    </recommendedName>
</protein>
<keyword evidence="6" id="KW-1133">Transmembrane helix</keyword>
<dbReference type="PANTHER" id="PTHR24302:SF15">
    <property type="entry name" value="FATTY-ACID PEROXYGENASE"/>
    <property type="match status" value="1"/>
</dbReference>